<organism evidence="2 3">
    <name type="scientific">Aeromonas bivalvium</name>
    <dbReference type="NCBI Taxonomy" id="440079"/>
    <lineage>
        <taxon>Bacteria</taxon>
        <taxon>Pseudomonadati</taxon>
        <taxon>Pseudomonadota</taxon>
        <taxon>Gammaproteobacteria</taxon>
        <taxon>Aeromonadales</taxon>
        <taxon>Aeromonadaceae</taxon>
        <taxon>Aeromonas</taxon>
    </lineage>
</organism>
<comment type="caution">
    <text evidence="2">The sequence shown here is derived from an EMBL/GenBank/DDBJ whole genome shotgun (WGS) entry which is preliminary data.</text>
</comment>
<accession>A0ABW9GQ17</accession>
<evidence type="ECO:0000313" key="2">
    <source>
        <dbReference type="EMBL" id="MFM4891576.1"/>
    </source>
</evidence>
<evidence type="ECO:0000313" key="3">
    <source>
        <dbReference type="Proteomes" id="UP001630969"/>
    </source>
</evidence>
<dbReference type="Proteomes" id="UP001630969">
    <property type="component" value="Unassembled WGS sequence"/>
</dbReference>
<dbReference type="GeneID" id="97218745"/>
<dbReference type="InterPro" id="IPR021370">
    <property type="entry name" value="DUF2987"/>
</dbReference>
<gene>
    <name evidence="2" type="ORF">ACEUDJ_01560</name>
</gene>
<keyword evidence="3" id="KW-1185">Reference proteome</keyword>
<feature type="signal peptide" evidence="1">
    <location>
        <begin position="1"/>
        <end position="21"/>
    </location>
</feature>
<keyword evidence="1" id="KW-0732">Signal</keyword>
<reference evidence="2 3" key="1">
    <citation type="submission" date="2024-09" db="EMBL/GenBank/DDBJ databases">
        <title>Aeromonas strains Genome sequencing and assembly.</title>
        <authorList>
            <person name="Hu X."/>
            <person name="Tang B."/>
        </authorList>
    </citation>
    <scope>NUCLEOTIDE SEQUENCE [LARGE SCALE GENOMIC DNA]</scope>
    <source>
        <strain evidence="2 3">NB23SCDHY001</strain>
    </source>
</reference>
<evidence type="ECO:0000256" key="1">
    <source>
        <dbReference type="SAM" id="SignalP"/>
    </source>
</evidence>
<proteinExistence type="predicted"/>
<sequence>MTLWYKPLILAGALLPGALMAQPLALDYGTFYGHMKTQAKGDFGRARLGFYLMDPEKGEPCLAQSARIHSDNRDRPAVVAEDGGLILPFDEQVYLDKGKVLLEMADRHGRCDLSVQVMAELAQAEDGAVTVSDLLGAQAEMQALLDKMAGMIGKHFLPDQAGVRLSLTPASGHAYLRKGAQQLTLPWQGGSLTIDNQQLADFEGGTLVVAGRLVRLTPWLHKG</sequence>
<name>A0ABW9GQ17_9GAMM</name>
<feature type="chain" id="PRO_5046638662" evidence="1">
    <location>
        <begin position="22"/>
        <end position="223"/>
    </location>
</feature>
<dbReference type="Pfam" id="PF11205">
    <property type="entry name" value="DUF2987"/>
    <property type="match status" value="1"/>
</dbReference>
<dbReference type="EMBL" id="JBGXBU010000001">
    <property type="protein sequence ID" value="MFM4891576.1"/>
    <property type="molecule type" value="Genomic_DNA"/>
</dbReference>
<protein>
    <submittedName>
        <fullName evidence="2">DUF2987 domain-containing protein</fullName>
    </submittedName>
</protein>
<dbReference type="RefSeq" id="WP_408759391.1">
    <property type="nucleotide sequence ID" value="NZ_JBGXAX010000002.1"/>
</dbReference>